<sequence length="415" mass="49351">MKNTVRIRNGLFLLFVISAGLLVYKAYLGYEKLTAAKKAEHFYTSQQYVKSETFYKNAINNRSILYKENEIQSTYTMLSNNNKEVSALLEKADSLYRNENYSGLIKTYKSYLDLLEKKQNDPVFLDYDQHFNVQNEFDTLLSNTKKNLCKQMDANVNNEMFENEYFIAILGELPNEVYGSADKKTEELTSHFINYDERKYSLLEKSLRYNQLKKTINRQISSYHKIGLEDFWLKETLKKIEKAHELKMAALEEERKRKEEELKKAMEAEKAKDPAFQEEIMTVVNEYAIGWMSAYNQLDTSYFVHITPELLNFFHDRFEEIRLNQTIFTGELLYTEFDLDSFKYRMDDEEESVELHVVLTMNSASYAEGENYEMKETANPWYYKLIHTNDGWKLSERKELVHFNYSNTRIYEFAY</sequence>
<comment type="caution">
    <text evidence="3">The sequence shown here is derived from an EMBL/GenBank/DDBJ whole genome shotgun (WGS) entry which is preliminary data.</text>
</comment>
<organism evidence="3 4">
    <name type="scientific">Cytobacillus solani</name>
    <dbReference type="NCBI Taxonomy" id="1637975"/>
    <lineage>
        <taxon>Bacteria</taxon>
        <taxon>Bacillati</taxon>
        <taxon>Bacillota</taxon>
        <taxon>Bacilli</taxon>
        <taxon>Bacillales</taxon>
        <taxon>Bacillaceae</taxon>
        <taxon>Cytobacillus</taxon>
    </lineage>
</organism>
<feature type="coiled-coil region" evidence="1">
    <location>
        <begin position="233"/>
        <end position="272"/>
    </location>
</feature>
<dbReference type="InterPro" id="IPR056902">
    <property type="entry name" value="NTF2_YvbJ"/>
</dbReference>
<protein>
    <recommendedName>
        <fullName evidence="2">YvbJ-like NTF2-like domain-containing protein</fullName>
    </recommendedName>
</protein>
<feature type="domain" description="YvbJ-like NTF2-like" evidence="2">
    <location>
        <begin position="280"/>
        <end position="396"/>
    </location>
</feature>
<keyword evidence="1" id="KW-0175">Coiled coil</keyword>
<name>A0A0Q3VFS8_9BACI</name>
<accession>A0A0Q3VFS8</accession>
<evidence type="ECO:0000313" key="4">
    <source>
        <dbReference type="Proteomes" id="UP000050996"/>
    </source>
</evidence>
<dbReference type="Proteomes" id="UP000050996">
    <property type="component" value="Unassembled WGS sequence"/>
</dbReference>
<dbReference type="Pfam" id="PF25155">
    <property type="entry name" value="NTF2_YvbJ"/>
    <property type="match status" value="1"/>
</dbReference>
<keyword evidence="4" id="KW-1185">Reference proteome</keyword>
<proteinExistence type="predicted"/>
<dbReference type="PATRIC" id="fig|1637975.4.peg.754"/>
<evidence type="ECO:0000313" key="3">
    <source>
        <dbReference type="EMBL" id="KQL18082.1"/>
    </source>
</evidence>
<reference evidence="3 4" key="1">
    <citation type="submission" date="2015-09" db="EMBL/GenBank/DDBJ databases">
        <title>Genome sequencing project for genomic taxonomy and phylogenomics of Bacillus-like bacteria.</title>
        <authorList>
            <person name="Liu B."/>
            <person name="Wang J."/>
            <person name="Zhu Y."/>
            <person name="Liu G."/>
            <person name="Chen Q."/>
            <person name="Chen Z."/>
            <person name="Lan J."/>
            <person name="Che J."/>
            <person name="Ge C."/>
            <person name="Shi H."/>
            <person name="Pan Z."/>
            <person name="Liu X."/>
        </authorList>
    </citation>
    <scope>NUCLEOTIDE SEQUENCE [LARGE SCALE GENOMIC DNA]</scope>
    <source>
        <strain evidence="3 4">FJAT-18043</strain>
    </source>
</reference>
<dbReference type="RefSeq" id="WP_056682738.1">
    <property type="nucleotide sequence ID" value="NZ_LJIX01000006.1"/>
</dbReference>
<evidence type="ECO:0000256" key="1">
    <source>
        <dbReference type="SAM" id="Coils"/>
    </source>
</evidence>
<dbReference type="STRING" id="1637975.AN957_05275"/>
<gene>
    <name evidence="3" type="ORF">AN957_05275</name>
</gene>
<dbReference type="EMBL" id="LJIX01000006">
    <property type="protein sequence ID" value="KQL18082.1"/>
    <property type="molecule type" value="Genomic_DNA"/>
</dbReference>
<dbReference type="AlphaFoldDB" id="A0A0Q3VFS8"/>
<evidence type="ECO:0000259" key="2">
    <source>
        <dbReference type="Pfam" id="PF25155"/>
    </source>
</evidence>